<reference evidence="1 2" key="1">
    <citation type="submission" date="2019-03" db="EMBL/GenBank/DDBJ databases">
        <title>Genomic Encyclopedia of Archaeal and Bacterial Type Strains, Phase II (KMG-II): from individual species to whole genera.</title>
        <authorList>
            <person name="Goeker M."/>
        </authorList>
    </citation>
    <scope>NUCLEOTIDE SEQUENCE [LARGE SCALE GENOMIC DNA]</scope>
    <source>
        <strain evidence="1 2">DSM 25233</strain>
    </source>
</reference>
<gene>
    <name evidence="1" type="ORF">CLV90_3785</name>
</gene>
<keyword evidence="2" id="KW-1185">Reference proteome</keyword>
<protein>
    <submittedName>
        <fullName evidence="1">Uncharacterized protein DUF4177</fullName>
    </submittedName>
</protein>
<evidence type="ECO:0000313" key="1">
    <source>
        <dbReference type="EMBL" id="TDT37953.1"/>
    </source>
</evidence>
<dbReference type="Proteomes" id="UP000294749">
    <property type="component" value="Unassembled WGS sequence"/>
</dbReference>
<proteinExistence type="predicted"/>
<name>A0A4R7JLM9_9FLAO</name>
<accession>A0A4R7JLM9</accession>
<sequence>MKEYKVETLTFRAKLTFDRNHLAKSSNKAIQEKLDEYAKNGWRLVSTNTTEYSMDMYVYLFFEK</sequence>
<evidence type="ECO:0000313" key="2">
    <source>
        <dbReference type="Proteomes" id="UP000294749"/>
    </source>
</evidence>
<dbReference type="RefSeq" id="WP_133688995.1">
    <property type="nucleotide sequence ID" value="NZ_SOAY01000017.1"/>
</dbReference>
<comment type="caution">
    <text evidence="1">The sequence shown here is derived from an EMBL/GenBank/DDBJ whole genome shotgun (WGS) entry which is preliminary data.</text>
</comment>
<organism evidence="1 2">
    <name type="scientific">Maribacter spongiicola</name>
    <dbReference type="NCBI Taxonomy" id="1206753"/>
    <lineage>
        <taxon>Bacteria</taxon>
        <taxon>Pseudomonadati</taxon>
        <taxon>Bacteroidota</taxon>
        <taxon>Flavobacteriia</taxon>
        <taxon>Flavobacteriales</taxon>
        <taxon>Flavobacteriaceae</taxon>
        <taxon>Maribacter</taxon>
    </lineage>
</organism>
<dbReference type="OrthoDB" id="1163786at2"/>
<dbReference type="Pfam" id="PF13783">
    <property type="entry name" value="DUF4177"/>
    <property type="match status" value="1"/>
</dbReference>
<dbReference type="EMBL" id="SOAY01000017">
    <property type="protein sequence ID" value="TDT37953.1"/>
    <property type="molecule type" value="Genomic_DNA"/>
</dbReference>
<dbReference type="InterPro" id="IPR025234">
    <property type="entry name" value="YjzH-like"/>
</dbReference>
<dbReference type="AlphaFoldDB" id="A0A4R7JLM9"/>